<dbReference type="Pfam" id="PF08638">
    <property type="entry name" value="Med14"/>
    <property type="match status" value="1"/>
</dbReference>
<evidence type="ECO:0000256" key="2">
    <source>
        <dbReference type="SAM" id="MobiDB-lite"/>
    </source>
</evidence>
<evidence type="ECO:0000259" key="3">
    <source>
        <dbReference type="Pfam" id="PF08638"/>
    </source>
</evidence>
<feature type="region of interest" description="Disordered" evidence="2">
    <location>
        <begin position="1"/>
        <end position="42"/>
    </location>
</feature>
<dbReference type="Proteomes" id="UP000053327">
    <property type="component" value="Unassembled WGS sequence"/>
</dbReference>
<evidence type="ECO:0000313" key="5">
    <source>
        <dbReference type="Proteomes" id="UP000053327"/>
    </source>
</evidence>
<feature type="region of interest" description="Disordered" evidence="2">
    <location>
        <begin position="1578"/>
        <end position="1602"/>
    </location>
</feature>
<sequence>MMTLGGKDGPDGPEGPHEPEPREPTDGPDSYDHRDHREGYDGHDHYDDFKGISYGMMLKKVLRRSINDWSLFCERVDNDSGENADYLRSALIQYCRHMRECFLKLLEVNAFRRNYKEINETIKLILEYRESYRELKSKYQYELYLCKVKMMDLQINESNVLCAVDLLSTGRYTRFPLLFKGIISNPSDSFIPNLNVNQINILKKRIVDEFLINYYTSRIPKDKVNFSFSDGFIELDVVSEVKVSLITDFVTWSVVKADIFFLRHMNLHSSHNLNLISLVSYGVVQKMGQMAGEQKGGAVDAPQMDMSHTDMPRLEMPHADIPHLDCPTEASDAESSQSGDFLLNRGSSHHSERHVRIEQMRHARVNPIEQHYHREREKRTQAEETLPLADVLYEIYKISHFYCSVQIMEFFKGSINQHNTFNYPSKKSLIYKCFSNGTVEVTPSCYNYSLSDKDALLHLDIHLYECALGKGMYEWFKKIPLLDQHSKKKMILKFVLNNENGNIGVFLWPFSFFKKGKKESFPTDDILTSYEFSYCAALQRRMKRLFSFDPAHIHLESWFTRVANCVTRFLFSILKAFSSPGGDPLHGVASMDHTRSSETSFGNNAIGVHELVQDYFFDLGYIRGELLCEGGVGSVFEGVGENHPGGANHVEGAPLRNRIQTVLMKKQNGDSCLLTYTFYGQKINLFLNRQSEKFTFMCHWKSKTFIDTISLHYDLKLVIYVVYLLKRFSLYVYVYNELQERFLAVNAGRVFNYELAKDQFCPQFFFHKLKLHDLLKKYNYSANILLTKFLQSFFSLIDFYFYLPCGEGGATKGGGFESALRKLVHKGGEAAAGLPPPQGSAHLGGSPPREENLIGSFEGTNLGESPFSTPAPQRQPGGSGYEETPEEGKKAAPSRDPFRQNFISVLYFTIYTYDRTPLLLILLIEKDCIHQTYIVICENDGVTSGADKERSEQGKTSKRHLFTIPLIHRSYPLGNHLEDYLDGLRDMVNRFSNLFSTLGKLLRMNSRCPVFCSPFGGAPSRGVALSGGALQHDGTAQGGDAPPGGNAPPGGKPTLKAASNQTYARLRKEKKKSFLDLQYFVSKSQSKRAPPRESADVCLGEANLADSSKEKYPADYITNYLLHLECELDAEHYMSRELLSNHEGGEFPLLIKVNTYGSFFFEVPFRQRKLLKIRDSNLKKSSEISFLCCNVAVNVKIDPLEVEGADAPSVHWVRMKKMYLLLKDESSPRSILHLFAVLSKIFSALNFFPELYYLERMMSPDVSIRNCHLANITVEYHCGVNRQIACSLMLDVLNGGEVPPGQLDDPPGRGLNKERFPNRPGEGDPNGMATNRRIKQTSDEEDELEKLLSFDVSFNSPFECINELFSREKKKLSLYLKKKKSIFSLLKFLLLTFEFHYNFYIVINKTSEHLRKVPFLHPVDLLHDVQFDCVNLLTVLLTLKCFSNDKGVLSFYFILHPENFSKVVIIPHYRGTHMGRHQREVSIKNFFRRGKRSHSGERHADEHTDQHTDQRGAPPKTGPGTPPNDAATVEGTPPNAQERGIRIDHLDEEDLFIYLFSHFCDVINLKRVNQSAIYSPGGDLHSDQVSPSRGSSHPLEGAEDPSLGESAIENDLKIFEEYDLFILNIKYLFKMKNQIVLSEVFFFPPFFLYTTLYPFVEFLKTLKCWLVLLGQLRVHHSDITLMCSEIGDVFQHVTAVRRRGAPPGEGKNANVNANVSANVSASVSENVSANVSADVSADVSANVSANVNADVNANVCANVNAEVSPNVSADVNAEVSATVQSAHSEHSGAPPEGHPSGHRQDDEIVVHLVWFLYSTKDLYVDAASLGEGKTCKRSYAALLGDPGEVNQEDSPERGGGGNGGGDKGGHGFGDHDDGHHDSGYHDDEHHDDRSEHKKVKRQEEDGQHSEKGHLRGDDPPLSEAKSEEMQNVKWETGGANPVAKKWAHTTNHLSTPFQRNETNTEKLKHMINAYSHSNDDIFLKKKAQKIWLGGNFIRKAYALRVLEPRHGDPPSEEGKRGDPRGEEGKNGNIGERTGDHRQNDFPVKINPHQATPNRSEPQNDGENMFFFNEEKMLIGGMKNAKSLAWSGENVYKGDMHYWINSVGIFFENVGETVDEGDSWFYRNRGRVPTREGTPNNNNEVKTRTRKFIMEEQNVLKEISKINSALNIIYSYVRTWLLKMNHSSVISFFRIISEIVVEKKNICELSAFLFNSVLSYREYLAFWMFPNREGVSMPFVEMEFVPEGEDHLVAAAGGKKGTSFFRNKWVELVVPVEEAVHGGYLMDGEVAHAGGDSAAPSTSRGNKIIPTGGGNDGKRGNCHPNPATEKAINIKYKIWRYMPPPFKKKMNEQEVIDIMGGANESVTLTFKISSVLPVKNLKEVYINDEPFVKFLVKHKIDLNVAHERVMAILEKHNLMANYSLVATQTILHRSSFERLLKGGDNDSG</sequence>
<feature type="region of interest" description="Disordered" evidence="2">
    <location>
        <begin position="2004"/>
        <end position="2060"/>
    </location>
</feature>
<evidence type="ECO:0000313" key="4">
    <source>
        <dbReference type="EMBL" id="KMZ89477.1"/>
    </source>
</evidence>
<dbReference type="OrthoDB" id="205099at2759"/>
<name>A0A0J9T4B4_PLAV1</name>
<feature type="domain" description="Mediator complex subunit MED14 N-terminal" evidence="3">
    <location>
        <begin position="52"/>
        <end position="247"/>
    </location>
</feature>
<proteinExistence type="inferred from homology"/>
<feature type="region of interest" description="Disordered" evidence="2">
    <location>
        <begin position="1024"/>
        <end position="1056"/>
    </location>
</feature>
<organism evidence="4 5">
    <name type="scientific">Plasmodium vivax (strain Brazil I)</name>
    <dbReference type="NCBI Taxonomy" id="1033975"/>
    <lineage>
        <taxon>Eukaryota</taxon>
        <taxon>Sar</taxon>
        <taxon>Alveolata</taxon>
        <taxon>Apicomplexa</taxon>
        <taxon>Aconoidasida</taxon>
        <taxon>Haemosporida</taxon>
        <taxon>Plasmodiidae</taxon>
        <taxon>Plasmodium</taxon>
        <taxon>Plasmodium (Plasmodium)</taxon>
    </lineage>
</organism>
<feature type="region of interest" description="Disordered" evidence="2">
    <location>
        <begin position="323"/>
        <end position="346"/>
    </location>
</feature>
<feature type="region of interest" description="Disordered" evidence="2">
    <location>
        <begin position="2290"/>
        <end position="2321"/>
    </location>
</feature>
<gene>
    <name evidence="4" type="ORF">PVBG_03198</name>
</gene>
<feature type="compositionally biased region" description="Gly residues" evidence="2">
    <location>
        <begin position="1853"/>
        <end position="1862"/>
    </location>
</feature>
<feature type="region of interest" description="Disordered" evidence="2">
    <location>
        <begin position="831"/>
        <end position="895"/>
    </location>
</feature>
<feature type="compositionally biased region" description="Basic and acidic residues" evidence="2">
    <location>
        <begin position="8"/>
        <end position="42"/>
    </location>
</feature>
<protein>
    <recommendedName>
        <fullName evidence="1">Mediator of RNA polymerase II transcription subunit 14</fullName>
    </recommendedName>
    <alternativeName>
        <fullName evidence="1">Mediator complex subunit 14</fullName>
    </alternativeName>
</protein>
<feature type="compositionally biased region" description="Polar residues" evidence="2">
    <location>
        <begin position="2048"/>
        <end position="2060"/>
    </location>
</feature>
<accession>A0A0J9T4B4</accession>
<reference evidence="4 5" key="1">
    <citation type="submission" date="2011-08" db="EMBL/GenBank/DDBJ databases">
        <title>The Genome Sequence of Plasmodium vivax Brazil I.</title>
        <authorList>
            <consortium name="The Broad Institute Genome Sequencing Platform"/>
            <consortium name="The Broad Institute Genome Sequencing Center for Infectious Disease"/>
            <person name="Neafsey D."/>
            <person name="Carlton J."/>
            <person name="Barnwell J."/>
            <person name="Collins W."/>
            <person name="Escalante A."/>
            <person name="Mullikin J."/>
            <person name="Saul A."/>
            <person name="Guigo R."/>
            <person name="Camara F."/>
            <person name="Young S.K."/>
            <person name="Zeng Q."/>
            <person name="Gargeya S."/>
            <person name="Fitzgerald M."/>
            <person name="Haas B."/>
            <person name="Abouelleil A."/>
            <person name="Alvarado L."/>
            <person name="Arachchi H.M."/>
            <person name="Berlin A."/>
            <person name="Brown A."/>
            <person name="Chapman S.B."/>
            <person name="Chen Z."/>
            <person name="Dunbar C."/>
            <person name="Freedman E."/>
            <person name="Gearin G."/>
            <person name="Gellesch M."/>
            <person name="Goldberg J."/>
            <person name="Griggs A."/>
            <person name="Gujja S."/>
            <person name="Heiman D."/>
            <person name="Howarth C."/>
            <person name="Larson L."/>
            <person name="Lui A."/>
            <person name="MacDonald P.J.P."/>
            <person name="Montmayeur A."/>
            <person name="Murphy C."/>
            <person name="Neiman D."/>
            <person name="Pearson M."/>
            <person name="Priest M."/>
            <person name="Roberts A."/>
            <person name="Saif S."/>
            <person name="Shea T."/>
            <person name="Shenoy N."/>
            <person name="Sisk P."/>
            <person name="Stolte C."/>
            <person name="Sykes S."/>
            <person name="Wortman J."/>
            <person name="Nusbaum C."/>
            <person name="Birren B."/>
        </authorList>
    </citation>
    <scope>NUCLEOTIDE SEQUENCE [LARGE SCALE GENOMIC DNA]</scope>
    <source>
        <strain evidence="4 5">Brazil I</strain>
    </source>
</reference>
<comment type="subunit">
    <text evidence="1">Component of the Mediator complex.</text>
</comment>
<keyword evidence="1" id="KW-0539">Nucleus</keyword>
<dbReference type="GO" id="GO:0003712">
    <property type="term" value="F:transcription coregulator activity"/>
    <property type="evidence" value="ECO:0007669"/>
    <property type="project" value="UniProtKB-UniRule"/>
</dbReference>
<feature type="compositionally biased region" description="Basic and acidic residues" evidence="2">
    <location>
        <begin position="1863"/>
        <end position="1926"/>
    </location>
</feature>
<keyword evidence="1" id="KW-0804">Transcription</keyword>
<comment type="function">
    <text evidence="1">Component of the Mediator complex, a coactivator involved in the regulated transcription of nearly all RNA polymerase II-dependent genes. Mediator functions as a bridge to convey information from gene-specific regulatory proteins to the basal RNA polymerase II transcription machinery. Mediator is recruited to promoters by direct interactions with regulatory proteins and serves as a scaffold for the assembly of a functional preinitiation complex with RNA polymerase II and the general transcription factors.</text>
</comment>
<dbReference type="EMBL" id="KQ234711">
    <property type="protein sequence ID" value="KMZ89477.1"/>
    <property type="molecule type" value="Genomic_DNA"/>
</dbReference>
<feature type="region of interest" description="Disordered" evidence="2">
    <location>
        <begin position="1491"/>
        <end position="1537"/>
    </location>
</feature>
<keyword evidence="1" id="KW-0805">Transcription regulation</keyword>
<feature type="region of interest" description="Disordered" evidence="2">
    <location>
        <begin position="1841"/>
        <end position="1926"/>
    </location>
</feature>
<feature type="compositionally biased region" description="Basic and acidic residues" evidence="2">
    <location>
        <begin position="1494"/>
        <end position="1510"/>
    </location>
</feature>
<feature type="compositionally biased region" description="Basic and acidic residues" evidence="2">
    <location>
        <begin position="2004"/>
        <end position="2025"/>
    </location>
</feature>
<dbReference type="InterPro" id="IPR055122">
    <property type="entry name" value="Med14_N"/>
</dbReference>
<evidence type="ECO:0000256" key="1">
    <source>
        <dbReference type="RuleBase" id="RU365082"/>
    </source>
</evidence>
<feature type="compositionally biased region" description="Polar residues" evidence="2">
    <location>
        <begin position="858"/>
        <end position="872"/>
    </location>
</feature>
<keyword evidence="1" id="KW-0010">Activator</keyword>
<feature type="region of interest" description="Disordered" evidence="2">
    <location>
        <begin position="1299"/>
        <end position="1331"/>
    </location>
</feature>
<feature type="region of interest" description="Disordered" evidence="2">
    <location>
        <begin position="1777"/>
        <end position="1799"/>
    </location>
</feature>
<comment type="similarity">
    <text evidence="1">Belongs to the Mediator complex subunit 14 family.</text>
</comment>
<dbReference type="GO" id="GO:0016592">
    <property type="term" value="C:mediator complex"/>
    <property type="evidence" value="ECO:0007669"/>
    <property type="project" value="UniProtKB-UniRule"/>
</dbReference>
<comment type="subcellular location">
    <subcellularLocation>
        <location evidence="1">Nucleus</location>
    </subcellularLocation>
</comment>